<comment type="caution">
    <text evidence="4">The sequence shown here is derived from an EMBL/GenBank/DDBJ whole genome shotgun (WGS) entry which is preliminary data.</text>
</comment>
<accession>A0A370KFA1</accession>
<evidence type="ECO:0008006" key="6">
    <source>
        <dbReference type="Google" id="ProtNLM"/>
    </source>
</evidence>
<dbReference type="InterPro" id="IPR050955">
    <property type="entry name" value="Plant_Biomass_Hydrol_Est"/>
</dbReference>
<sequence length="362" mass="38199">MRPLSDTVARLSKLHARAPAPPPVDRLTPLSAFGANPGVLAAKVYVPTDLPDKAALVVVLHGCTQTAAGYDYASGWSRLAEEYGFVVLYPEQSRANNANLCFNWFVGDDIKRGQGEAKSIAEMIDAVCRQHPIDQRRVYITGLSAGGAMANVMLATYPELFAGGAIIAGLPYGVAGTIPEAFDRMRGHGIPTTSVMQRTLRDASQYHGPLPTVAVWHGTADRTVALANADAIVEQWMAAQNIVGPASVTNLQDGLARTAWKDGGGQVAIEQYRITGMSHGAPLDVSTGTENAAPFMVDVGVSSTRLIAHSWGLTPSFEQRQPAKTAAPYDMAKGGPAPAAEHSTSGIQKVIEDALRAAGLMG</sequence>
<dbReference type="EMBL" id="NAAC01000045">
    <property type="protein sequence ID" value="RDJ02998.1"/>
    <property type="molecule type" value="Genomic_DNA"/>
</dbReference>
<dbReference type="NCBIfam" id="TIGR01840">
    <property type="entry name" value="esterase_phb"/>
    <property type="match status" value="1"/>
</dbReference>
<feature type="region of interest" description="Disordered" evidence="3">
    <location>
        <begin position="318"/>
        <end position="344"/>
    </location>
</feature>
<evidence type="ECO:0000256" key="3">
    <source>
        <dbReference type="SAM" id="MobiDB-lite"/>
    </source>
</evidence>
<dbReference type="GO" id="GO:0016787">
    <property type="term" value="F:hydrolase activity"/>
    <property type="evidence" value="ECO:0007669"/>
    <property type="project" value="UniProtKB-KW"/>
</dbReference>
<dbReference type="RefSeq" id="WP_114715692.1">
    <property type="nucleotide sequence ID" value="NZ_KZ857269.1"/>
</dbReference>
<dbReference type="PANTHER" id="PTHR43037:SF1">
    <property type="entry name" value="BLL1128 PROTEIN"/>
    <property type="match status" value="1"/>
</dbReference>
<dbReference type="Gene3D" id="3.40.50.1820">
    <property type="entry name" value="alpha/beta hydrolase"/>
    <property type="match status" value="1"/>
</dbReference>
<dbReference type="InterPro" id="IPR029058">
    <property type="entry name" value="AB_hydrolase_fold"/>
</dbReference>
<organism evidence="4 5">
    <name type="scientific">Rhizobium grahamii</name>
    <dbReference type="NCBI Taxonomy" id="1120045"/>
    <lineage>
        <taxon>Bacteria</taxon>
        <taxon>Pseudomonadati</taxon>
        <taxon>Pseudomonadota</taxon>
        <taxon>Alphaproteobacteria</taxon>
        <taxon>Hyphomicrobiales</taxon>
        <taxon>Rhizobiaceae</taxon>
        <taxon>Rhizobium/Agrobacterium group</taxon>
        <taxon>Rhizobium</taxon>
    </lineage>
</organism>
<name>A0A370KFA1_9HYPH</name>
<dbReference type="AlphaFoldDB" id="A0A370KFA1"/>
<dbReference type="InterPro" id="IPR010126">
    <property type="entry name" value="Esterase_phb"/>
</dbReference>
<dbReference type="SUPFAM" id="SSF53474">
    <property type="entry name" value="alpha/beta-Hydrolases"/>
    <property type="match status" value="1"/>
</dbReference>
<dbReference type="GO" id="GO:0005576">
    <property type="term" value="C:extracellular region"/>
    <property type="evidence" value="ECO:0007669"/>
    <property type="project" value="InterPro"/>
</dbReference>
<evidence type="ECO:0000313" key="5">
    <source>
        <dbReference type="Proteomes" id="UP000254939"/>
    </source>
</evidence>
<proteinExistence type="predicted"/>
<evidence type="ECO:0000256" key="2">
    <source>
        <dbReference type="ARBA" id="ARBA00022801"/>
    </source>
</evidence>
<evidence type="ECO:0000313" key="4">
    <source>
        <dbReference type="EMBL" id="RDJ02998.1"/>
    </source>
</evidence>
<dbReference type="Proteomes" id="UP000254939">
    <property type="component" value="Unassembled WGS sequence"/>
</dbReference>
<dbReference type="OrthoDB" id="9767239at2"/>
<gene>
    <name evidence="4" type="ORF">B5K06_31430</name>
</gene>
<dbReference type="Pfam" id="PF10503">
    <property type="entry name" value="Esterase_PHB"/>
    <property type="match status" value="1"/>
</dbReference>
<keyword evidence="1" id="KW-0732">Signal</keyword>
<protein>
    <recommendedName>
        <fullName evidence="6">PHB depolymerase family esterase</fullName>
    </recommendedName>
</protein>
<reference evidence="4 5" key="1">
    <citation type="submission" date="2017-03" db="EMBL/GenBank/DDBJ databases">
        <title>Genome analysis of Rhizobial strains effectives or ineffectives for nitrogen fixation isolated from bean seeds.</title>
        <authorList>
            <person name="Peralta H."/>
            <person name="Aguilar-Vera A."/>
            <person name="Mora Y."/>
            <person name="Vargas-Lagunas C."/>
            <person name="Girard L."/>
            <person name="Mora J."/>
        </authorList>
    </citation>
    <scope>NUCLEOTIDE SEQUENCE [LARGE SCALE GENOMIC DNA]</scope>
    <source>
        <strain evidence="4 5">CCGM3</strain>
    </source>
</reference>
<dbReference type="PANTHER" id="PTHR43037">
    <property type="entry name" value="UNNAMED PRODUCT-RELATED"/>
    <property type="match status" value="1"/>
</dbReference>
<evidence type="ECO:0000256" key="1">
    <source>
        <dbReference type="ARBA" id="ARBA00022729"/>
    </source>
</evidence>
<keyword evidence="2" id="KW-0378">Hydrolase</keyword>